<reference evidence="3" key="2">
    <citation type="submission" date="2010-05" db="EMBL/GenBank/DDBJ databases">
        <title>The genome sequence of Magnaporthe poae strain ATCC 64411.</title>
        <authorList>
            <person name="Ma L.-J."/>
            <person name="Dead R."/>
            <person name="Young S."/>
            <person name="Zeng Q."/>
            <person name="Koehrsen M."/>
            <person name="Alvarado L."/>
            <person name="Berlin A."/>
            <person name="Chapman S.B."/>
            <person name="Chen Z."/>
            <person name="Freedman E."/>
            <person name="Gellesch M."/>
            <person name="Goldberg J."/>
            <person name="Griggs A."/>
            <person name="Gujja S."/>
            <person name="Heilman E.R."/>
            <person name="Heiman D."/>
            <person name="Hepburn T."/>
            <person name="Howarth C."/>
            <person name="Jen D."/>
            <person name="Larson L."/>
            <person name="Mehta T."/>
            <person name="Neiman D."/>
            <person name="Pearson M."/>
            <person name="Roberts A."/>
            <person name="Saif S."/>
            <person name="Shea T."/>
            <person name="Shenoy N."/>
            <person name="Sisk P."/>
            <person name="Stolte C."/>
            <person name="Sykes S."/>
            <person name="Walk T."/>
            <person name="White J."/>
            <person name="Yandava C."/>
            <person name="Haas B."/>
            <person name="Nusbaum C."/>
            <person name="Birren B."/>
        </authorList>
    </citation>
    <scope>NUCLEOTIDE SEQUENCE [LARGE SCALE GENOMIC DNA]</scope>
    <source>
        <strain evidence="3">ATCC 64411 / 73-15</strain>
    </source>
</reference>
<organism evidence="2 3">
    <name type="scientific">Magnaporthiopsis poae (strain ATCC 64411 / 73-15)</name>
    <name type="common">Kentucky bluegrass fungus</name>
    <name type="synonym">Magnaporthe poae</name>
    <dbReference type="NCBI Taxonomy" id="644358"/>
    <lineage>
        <taxon>Eukaryota</taxon>
        <taxon>Fungi</taxon>
        <taxon>Dikarya</taxon>
        <taxon>Ascomycota</taxon>
        <taxon>Pezizomycotina</taxon>
        <taxon>Sordariomycetes</taxon>
        <taxon>Sordariomycetidae</taxon>
        <taxon>Magnaporthales</taxon>
        <taxon>Magnaporthaceae</taxon>
        <taxon>Magnaporthiopsis</taxon>
    </lineage>
</organism>
<sequence length="100" mass="10785">MDGRGLNEFTQRFGLGFTVPITSFVAPTQTQFAAGQRVKVLPPGNLNPGSYMAGTVNSVARRDGGTFYYVTITSVVSPSGPKPYRDVQPRLCAEDELQAD</sequence>
<dbReference type="eggNOG" id="ENOG502RN7I">
    <property type="taxonomic scope" value="Eukaryota"/>
</dbReference>
<name>A0A0C4DN59_MAGP6</name>
<reference evidence="1" key="1">
    <citation type="submission" date="2010-05" db="EMBL/GenBank/DDBJ databases">
        <title>The Genome Sequence of Magnaporthe poae strain ATCC 64411.</title>
        <authorList>
            <consortium name="The Broad Institute Genome Sequencing Platform"/>
            <consortium name="Broad Institute Genome Sequencing Center for Infectious Disease"/>
            <person name="Ma L.-J."/>
            <person name="Dead R."/>
            <person name="Young S."/>
            <person name="Zeng Q."/>
            <person name="Koehrsen M."/>
            <person name="Alvarado L."/>
            <person name="Berlin A."/>
            <person name="Chapman S.B."/>
            <person name="Chen Z."/>
            <person name="Freedman E."/>
            <person name="Gellesch M."/>
            <person name="Goldberg J."/>
            <person name="Griggs A."/>
            <person name="Gujja S."/>
            <person name="Heilman E.R."/>
            <person name="Heiman D."/>
            <person name="Hepburn T."/>
            <person name="Howarth C."/>
            <person name="Jen D."/>
            <person name="Larson L."/>
            <person name="Mehta T."/>
            <person name="Neiman D."/>
            <person name="Pearson M."/>
            <person name="Roberts A."/>
            <person name="Saif S."/>
            <person name="Shea T."/>
            <person name="Shenoy N."/>
            <person name="Sisk P."/>
            <person name="Stolte C."/>
            <person name="Sykes S."/>
            <person name="Walk T."/>
            <person name="White J."/>
            <person name="Yandava C."/>
            <person name="Haas B."/>
            <person name="Nusbaum C."/>
            <person name="Birren B."/>
        </authorList>
    </citation>
    <scope>NUCLEOTIDE SEQUENCE</scope>
    <source>
        <strain evidence="1">ATCC 64411</strain>
    </source>
</reference>
<proteinExistence type="predicted"/>
<reference evidence="1" key="3">
    <citation type="submission" date="2011-03" db="EMBL/GenBank/DDBJ databases">
        <title>Annotation of Magnaporthe poae ATCC 64411.</title>
        <authorList>
            <person name="Ma L.-J."/>
            <person name="Dead R."/>
            <person name="Young S.K."/>
            <person name="Zeng Q."/>
            <person name="Gargeya S."/>
            <person name="Fitzgerald M."/>
            <person name="Haas B."/>
            <person name="Abouelleil A."/>
            <person name="Alvarado L."/>
            <person name="Arachchi H.M."/>
            <person name="Berlin A."/>
            <person name="Brown A."/>
            <person name="Chapman S.B."/>
            <person name="Chen Z."/>
            <person name="Dunbar C."/>
            <person name="Freedman E."/>
            <person name="Gearin G."/>
            <person name="Gellesch M."/>
            <person name="Goldberg J."/>
            <person name="Griggs A."/>
            <person name="Gujja S."/>
            <person name="Heiman D."/>
            <person name="Howarth C."/>
            <person name="Larson L."/>
            <person name="Lui A."/>
            <person name="MacDonald P.J.P."/>
            <person name="Mehta T."/>
            <person name="Montmayeur A."/>
            <person name="Murphy C."/>
            <person name="Neiman D."/>
            <person name="Pearson M."/>
            <person name="Priest M."/>
            <person name="Roberts A."/>
            <person name="Saif S."/>
            <person name="Shea T."/>
            <person name="Shenoy N."/>
            <person name="Sisk P."/>
            <person name="Stolte C."/>
            <person name="Sykes S."/>
            <person name="Yandava C."/>
            <person name="Wortman J."/>
            <person name="Nusbaum C."/>
            <person name="Birren B."/>
        </authorList>
    </citation>
    <scope>NUCLEOTIDE SEQUENCE</scope>
    <source>
        <strain evidence="1">ATCC 64411</strain>
    </source>
</reference>
<accession>A0A0C4DN59</accession>
<dbReference type="VEuPathDB" id="FungiDB:MAPG_01235"/>
<dbReference type="AlphaFoldDB" id="A0A0C4DN59"/>
<reference evidence="2" key="4">
    <citation type="journal article" date="2015" name="G3 (Bethesda)">
        <title>Genome sequences of three phytopathogenic species of the Magnaporthaceae family of fungi.</title>
        <authorList>
            <person name="Okagaki L.H."/>
            <person name="Nunes C.C."/>
            <person name="Sailsbery J."/>
            <person name="Clay B."/>
            <person name="Brown D."/>
            <person name="John T."/>
            <person name="Oh Y."/>
            <person name="Young N."/>
            <person name="Fitzgerald M."/>
            <person name="Haas B.J."/>
            <person name="Zeng Q."/>
            <person name="Young S."/>
            <person name="Adiconis X."/>
            <person name="Fan L."/>
            <person name="Levin J.Z."/>
            <person name="Mitchell T.K."/>
            <person name="Okubara P.A."/>
            <person name="Farman M.L."/>
            <person name="Kohn L.M."/>
            <person name="Birren B."/>
            <person name="Ma L.-J."/>
            <person name="Dean R.A."/>
        </authorList>
    </citation>
    <scope>NUCLEOTIDE SEQUENCE</scope>
    <source>
        <strain evidence="2">ATCC 64411 / 73-15</strain>
    </source>
</reference>
<evidence type="ECO:0000313" key="3">
    <source>
        <dbReference type="Proteomes" id="UP000011715"/>
    </source>
</evidence>
<dbReference type="EnsemblFungi" id="MAPG_01235T0">
    <property type="protein sequence ID" value="MAPG_01235T0"/>
    <property type="gene ID" value="MAPG_01235"/>
</dbReference>
<evidence type="ECO:0000313" key="2">
    <source>
        <dbReference type="EnsemblFungi" id="MAPG_01235T0"/>
    </source>
</evidence>
<dbReference type="Proteomes" id="UP000011715">
    <property type="component" value="Unassembled WGS sequence"/>
</dbReference>
<dbReference type="EMBL" id="ADBL01000288">
    <property type="status" value="NOT_ANNOTATED_CDS"/>
    <property type="molecule type" value="Genomic_DNA"/>
</dbReference>
<reference evidence="2" key="5">
    <citation type="submission" date="2015-06" db="UniProtKB">
        <authorList>
            <consortium name="EnsemblFungi"/>
        </authorList>
    </citation>
    <scope>IDENTIFICATION</scope>
    <source>
        <strain evidence="2">ATCC 64411</strain>
    </source>
</reference>
<dbReference type="OrthoDB" id="10329916at2759"/>
<dbReference type="EMBL" id="GL876966">
    <property type="protein sequence ID" value="KLU82159.1"/>
    <property type="molecule type" value="Genomic_DNA"/>
</dbReference>
<gene>
    <name evidence="1" type="ORF">MAPG_01235</name>
</gene>
<keyword evidence="3" id="KW-1185">Reference proteome</keyword>
<protein>
    <submittedName>
        <fullName evidence="1 2">Uncharacterized protein</fullName>
    </submittedName>
</protein>
<evidence type="ECO:0000313" key="1">
    <source>
        <dbReference type="EMBL" id="KLU82159.1"/>
    </source>
</evidence>